<feature type="transmembrane region" description="Helical" evidence="1">
    <location>
        <begin position="51"/>
        <end position="68"/>
    </location>
</feature>
<keyword evidence="1" id="KW-1133">Transmembrane helix</keyword>
<evidence type="ECO:0000313" key="2">
    <source>
        <dbReference type="EMBL" id="EHR40647.1"/>
    </source>
</evidence>
<reference evidence="2 3" key="1">
    <citation type="journal article" date="2012" name="J. Bacteriol.">
        <title>Genome Sequence of Extracellular-Protease-Producing Alishewanella jeotgali Isolated from Traditional Korean Fermented Seafood.</title>
        <authorList>
            <person name="Jung J."/>
            <person name="Chun J."/>
            <person name="Park W."/>
        </authorList>
    </citation>
    <scope>NUCLEOTIDE SEQUENCE [LARGE SCALE GENOMIC DNA]</scope>
    <source>
        <strain evidence="2 3">KCTC 22429</strain>
    </source>
</reference>
<evidence type="ECO:0000256" key="1">
    <source>
        <dbReference type="SAM" id="Phobius"/>
    </source>
</evidence>
<dbReference type="GO" id="GO:0005886">
    <property type="term" value="C:plasma membrane"/>
    <property type="evidence" value="ECO:0007669"/>
    <property type="project" value="TreeGrafter"/>
</dbReference>
<dbReference type="Proteomes" id="UP000012046">
    <property type="component" value="Unassembled WGS sequence"/>
</dbReference>
<accession>H3ZFN5</accession>
<keyword evidence="3" id="KW-1185">Reference proteome</keyword>
<dbReference type="AlphaFoldDB" id="H3ZFN5"/>
<dbReference type="PATRIC" id="fig|1129374.4.peg.2239"/>
<sequence length="352" mass="38649">MTLISMLLALIIERLAVRSDAWQARPYCQAYLKLTAGSGLKQLAEHQYGRYLWILLPGLLVAVLLHLLDNRLLTLVVNTLVLLVGIGCWHYRQLYKQYLNAQERGDAEAAHLAMQQISQDSRSTVDSSQGLTLVWLNFRYYAAVVFWFLILGAFGVITYALLRHLNEQTATEQAAAAKVVDEHSDPLAESETAAGYSADYSQADYSTADDISDDISAENSGADNSAEPVTMEAAIDSDTESLSAEPVSAPAARDALNCMLHWADWFPARLFGLGFALVGHFSRASNALLGYFLDFTASNEQVVKDVARAAEPLPEEVVNGIEDTSSMVQLAKRNMLFFLAFTAILTLSGWLG</sequence>
<protein>
    <submittedName>
        <fullName evidence="2">Regulatory protein AmpE</fullName>
    </submittedName>
</protein>
<feature type="transmembrane region" description="Helical" evidence="1">
    <location>
        <begin position="75"/>
        <end position="92"/>
    </location>
</feature>
<gene>
    <name evidence="2" type="ORF">AJE_11289</name>
</gene>
<feature type="transmembrane region" description="Helical" evidence="1">
    <location>
        <begin position="335"/>
        <end position="351"/>
    </location>
</feature>
<keyword evidence="1" id="KW-0812">Transmembrane</keyword>
<organism evidence="2 3">
    <name type="scientific">Alishewanella jeotgali KCTC 22429</name>
    <dbReference type="NCBI Taxonomy" id="1129374"/>
    <lineage>
        <taxon>Bacteria</taxon>
        <taxon>Pseudomonadati</taxon>
        <taxon>Pseudomonadota</taxon>
        <taxon>Gammaproteobacteria</taxon>
        <taxon>Alteromonadales</taxon>
        <taxon>Alteromonadaceae</taxon>
        <taxon>Alishewanella</taxon>
    </lineage>
</organism>
<dbReference type="PANTHER" id="PTHR38684">
    <property type="entry name" value="PROTEIN AMPE"/>
    <property type="match status" value="1"/>
</dbReference>
<keyword evidence="1" id="KW-0472">Membrane</keyword>
<dbReference type="PANTHER" id="PTHR38684:SF1">
    <property type="entry name" value="PROTEIN AMPE"/>
    <property type="match status" value="1"/>
</dbReference>
<feature type="transmembrane region" description="Helical" evidence="1">
    <location>
        <begin position="140"/>
        <end position="162"/>
    </location>
</feature>
<dbReference type="EMBL" id="AHTH01000037">
    <property type="protein sequence ID" value="EHR40647.1"/>
    <property type="molecule type" value="Genomic_DNA"/>
</dbReference>
<dbReference type="eggNOG" id="COG3725">
    <property type="taxonomic scope" value="Bacteria"/>
</dbReference>
<evidence type="ECO:0000313" key="3">
    <source>
        <dbReference type="Proteomes" id="UP000012046"/>
    </source>
</evidence>
<name>H3ZFN5_9ALTE</name>
<comment type="caution">
    <text evidence="2">The sequence shown here is derived from an EMBL/GenBank/DDBJ whole genome shotgun (WGS) entry which is preliminary data.</text>
</comment>
<dbReference type="InterPro" id="IPR052966">
    <property type="entry name" value="Beta-lactamase_Reg"/>
</dbReference>
<dbReference type="InterPro" id="IPR031347">
    <property type="entry name" value="AmpE"/>
</dbReference>
<proteinExistence type="predicted"/>
<dbReference type="GO" id="GO:0046677">
    <property type="term" value="P:response to antibiotic"/>
    <property type="evidence" value="ECO:0007669"/>
    <property type="project" value="TreeGrafter"/>
</dbReference>
<dbReference type="STRING" id="1129374.AJE_11289"/>
<dbReference type="RefSeq" id="WP_008950962.1">
    <property type="nucleotide sequence ID" value="NZ_AHTH01000037.1"/>
</dbReference>
<dbReference type="Pfam" id="PF17113">
    <property type="entry name" value="AmpE"/>
    <property type="match status" value="2"/>
</dbReference>